<evidence type="ECO:0000313" key="1">
    <source>
        <dbReference type="EMBL" id="KAL1497766.1"/>
    </source>
</evidence>
<sequence>MKICQCERYKEVVNKFKFFSLGTMHLMLPRLSVPENSCITWKCIKANPIDTRPNKPIIIAQDINTKTELEPTLETKWIPVSPGVISQKFVNESKHLDRPF</sequence>
<proteinExistence type="predicted"/>
<dbReference type="AlphaFoldDB" id="A0ABD1EN43"/>
<dbReference type="EMBL" id="JBDJPC010000006">
    <property type="protein sequence ID" value="KAL1497766.1"/>
    <property type="molecule type" value="Genomic_DNA"/>
</dbReference>
<accession>A0ABD1EN43</accession>
<gene>
    <name evidence="1" type="ORF">ABEB36_008668</name>
</gene>
<keyword evidence="2" id="KW-1185">Reference proteome</keyword>
<dbReference type="Proteomes" id="UP001566132">
    <property type="component" value="Unassembled WGS sequence"/>
</dbReference>
<name>A0ABD1EN43_HYPHA</name>
<organism evidence="1 2">
    <name type="scientific">Hypothenemus hampei</name>
    <name type="common">Coffee berry borer</name>
    <dbReference type="NCBI Taxonomy" id="57062"/>
    <lineage>
        <taxon>Eukaryota</taxon>
        <taxon>Metazoa</taxon>
        <taxon>Ecdysozoa</taxon>
        <taxon>Arthropoda</taxon>
        <taxon>Hexapoda</taxon>
        <taxon>Insecta</taxon>
        <taxon>Pterygota</taxon>
        <taxon>Neoptera</taxon>
        <taxon>Endopterygota</taxon>
        <taxon>Coleoptera</taxon>
        <taxon>Polyphaga</taxon>
        <taxon>Cucujiformia</taxon>
        <taxon>Curculionidae</taxon>
        <taxon>Scolytinae</taxon>
        <taxon>Hypothenemus</taxon>
    </lineage>
</organism>
<reference evidence="1 2" key="1">
    <citation type="submission" date="2024-05" db="EMBL/GenBank/DDBJ databases">
        <title>Genetic variation in Jamaican populations of the coffee berry borer (Hypothenemus hampei).</title>
        <authorList>
            <person name="Errbii M."/>
            <person name="Myrie A."/>
        </authorList>
    </citation>
    <scope>NUCLEOTIDE SEQUENCE [LARGE SCALE GENOMIC DNA]</scope>
    <source>
        <strain evidence="1">JA-Hopewell-2020-01-JO</strain>
        <tissue evidence="1">Whole body</tissue>
    </source>
</reference>
<evidence type="ECO:0000313" key="2">
    <source>
        <dbReference type="Proteomes" id="UP001566132"/>
    </source>
</evidence>
<comment type="caution">
    <text evidence="1">The sequence shown here is derived from an EMBL/GenBank/DDBJ whole genome shotgun (WGS) entry which is preliminary data.</text>
</comment>
<protein>
    <submittedName>
        <fullName evidence="1">Uncharacterized protein</fullName>
    </submittedName>
</protein>